<dbReference type="AlphaFoldDB" id="A0A150IXG6"/>
<dbReference type="InterPro" id="IPR001057">
    <property type="entry name" value="Glu/AcGlu_kinase"/>
</dbReference>
<evidence type="ECO:0000256" key="1">
    <source>
        <dbReference type="ARBA" id="ARBA00022490"/>
    </source>
</evidence>
<dbReference type="Proteomes" id="UP000075398">
    <property type="component" value="Unassembled WGS sequence"/>
</dbReference>
<dbReference type="InterPro" id="IPR011529">
    <property type="entry name" value="Glu_5kinase"/>
</dbReference>
<dbReference type="EC" id="2.7.2.11" evidence="8"/>
<protein>
    <recommendedName>
        <fullName evidence="8">Glutamate 5-kinase</fullName>
        <ecNumber evidence="8">2.7.2.11</ecNumber>
    </recommendedName>
    <alternativeName>
        <fullName evidence="8">Gamma-glutamyl kinase</fullName>
        <shortName evidence="8">GK</shortName>
    </alternativeName>
</protein>
<feature type="binding site" evidence="8">
    <location>
        <begin position="178"/>
        <end position="179"/>
    </location>
    <ligand>
        <name>ATP</name>
        <dbReference type="ChEBI" id="CHEBI:30616"/>
    </ligand>
</feature>
<dbReference type="PROSITE" id="PS50890">
    <property type="entry name" value="PUA"/>
    <property type="match status" value="1"/>
</dbReference>
<dbReference type="UniPathway" id="UPA00098">
    <property type="reaction ID" value="UER00359"/>
</dbReference>
<dbReference type="InterPro" id="IPR019797">
    <property type="entry name" value="Glutamate_5-kinase_CS"/>
</dbReference>
<feature type="binding site" evidence="8">
    <location>
        <position position="158"/>
    </location>
    <ligand>
        <name>substrate</name>
    </ligand>
</feature>
<sequence length="375" mass="41307">MTDRRELFKAVKKIVVKIGTSSLTTKDGKFNKDFARDIARQVSMLKMQGKDILLVSSGAIGTGCEILELKERPKSIPIKQATAAVGQSILMHEWGKVFEEFDLKVAQILLTYDAFSDRKTYLNLRNSMSVLLELGVIPIINENDPICVHEIGETFGDNDTLSAMVSSKVEADLLILMTDIDGLYTKNPKKSKDAKKIPIIYEITPEIESFGGGAGEKGTGGMKTKLEAAKIAQKSGCFMIIASSEDKDLITRVMAGEDIGTLFIPTKNIEKNKIRWITLAKPKGKIFVDEGAKNALLDHKSLLPRGIVNVEGKFDAGDIVSIETDSGIFAKGITNYTEKELDKIKGKNTDEIEPILGYKNYNEIIKSENIGIIKK</sequence>
<name>A0A150IXG6_9EURY</name>
<evidence type="ECO:0000256" key="6">
    <source>
        <dbReference type="ARBA" id="ARBA00022777"/>
    </source>
</evidence>
<keyword evidence="5 8" id="KW-0547">Nucleotide-binding</keyword>
<dbReference type="GO" id="GO:0004349">
    <property type="term" value="F:glutamate 5-kinase activity"/>
    <property type="evidence" value="ECO:0007669"/>
    <property type="project" value="UniProtKB-UniRule"/>
</dbReference>
<dbReference type="GO" id="GO:0003723">
    <property type="term" value="F:RNA binding"/>
    <property type="evidence" value="ECO:0007669"/>
    <property type="project" value="InterPro"/>
</dbReference>
<comment type="similarity">
    <text evidence="8">Belongs to the glutamate 5-kinase family.</text>
</comment>
<dbReference type="CDD" id="cd21157">
    <property type="entry name" value="PUA_G5K"/>
    <property type="match status" value="1"/>
</dbReference>
<dbReference type="Gene3D" id="3.40.1160.10">
    <property type="entry name" value="Acetylglutamate kinase-like"/>
    <property type="match status" value="2"/>
</dbReference>
<feature type="binding site" evidence="8">
    <location>
        <begin position="219"/>
        <end position="225"/>
    </location>
    <ligand>
        <name>ATP</name>
        <dbReference type="ChEBI" id="CHEBI:30616"/>
    </ligand>
</feature>
<feature type="binding site" evidence="8">
    <location>
        <position position="17"/>
    </location>
    <ligand>
        <name>ATP</name>
        <dbReference type="ChEBI" id="CHEBI:30616"/>
    </ligand>
</feature>
<proteinExistence type="inferred from homology"/>
<comment type="catalytic activity">
    <reaction evidence="8">
        <text>L-glutamate + ATP = L-glutamyl 5-phosphate + ADP</text>
        <dbReference type="Rhea" id="RHEA:14877"/>
        <dbReference type="ChEBI" id="CHEBI:29985"/>
        <dbReference type="ChEBI" id="CHEBI:30616"/>
        <dbReference type="ChEBI" id="CHEBI:58274"/>
        <dbReference type="ChEBI" id="CHEBI:456216"/>
        <dbReference type="EC" id="2.7.2.11"/>
    </reaction>
</comment>
<dbReference type="Pfam" id="PF01472">
    <property type="entry name" value="PUA"/>
    <property type="match status" value="1"/>
</dbReference>
<dbReference type="Gene3D" id="2.30.130.10">
    <property type="entry name" value="PUA domain"/>
    <property type="match status" value="1"/>
</dbReference>
<dbReference type="FunFam" id="3.40.1160.10:FF:000018">
    <property type="entry name" value="Glutamate 5-kinase"/>
    <property type="match status" value="1"/>
</dbReference>
<dbReference type="PRINTS" id="PR00474">
    <property type="entry name" value="GLU5KINASE"/>
</dbReference>
<dbReference type="SUPFAM" id="SSF53633">
    <property type="entry name" value="Carbamate kinase-like"/>
    <property type="match status" value="1"/>
</dbReference>
<dbReference type="EMBL" id="LNGC01000090">
    <property type="protein sequence ID" value="KYC49659.1"/>
    <property type="molecule type" value="Genomic_DNA"/>
</dbReference>
<feature type="binding site" evidence="8">
    <location>
        <position position="57"/>
    </location>
    <ligand>
        <name>substrate</name>
    </ligand>
</feature>
<evidence type="ECO:0000313" key="11">
    <source>
        <dbReference type="Proteomes" id="UP000075398"/>
    </source>
</evidence>
<evidence type="ECO:0000256" key="7">
    <source>
        <dbReference type="ARBA" id="ARBA00022840"/>
    </source>
</evidence>
<dbReference type="HAMAP" id="MF_00456">
    <property type="entry name" value="ProB"/>
    <property type="match status" value="1"/>
</dbReference>
<comment type="pathway">
    <text evidence="8">Amino-acid biosynthesis; L-proline biosynthesis; L-glutamate 5-semialdehyde from L-glutamate: step 1/2.</text>
</comment>
<feature type="binding site" evidence="8">
    <location>
        <position position="144"/>
    </location>
    <ligand>
        <name>substrate</name>
    </ligand>
</feature>
<dbReference type="PATRIC" id="fig|1705409.3.peg.1675"/>
<dbReference type="GO" id="GO:0005829">
    <property type="term" value="C:cytosol"/>
    <property type="evidence" value="ECO:0007669"/>
    <property type="project" value="TreeGrafter"/>
</dbReference>
<dbReference type="PANTHER" id="PTHR43654:SF3">
    <property type="entry name" value="GLUTAMATE 5-KINASE"/>
    <property type="match status" value="1"/>
</dbReference>
<organism evidence="10 11">
    <name type="scientific">Candidatus Methanofastidiosum methylothiophilum</name>
    <dbReference type="NCBI Taxonomy" id="1705564"/>
    <lineage>
        <taxon>Archaea</taxon>
        <taxon>Methanobacteriati</taxon>
        <taxon>Methanobacteriota</taxon>
        <taxon>Stenosarchaea group</taxon>
        <taxon>Candidatus Methanofastidiosia</taxon>
        <taxon>Candidatus Methanofastidiosales</taxon>
        <taxon>Candidatus Methanofastidiosaceae</taxon>
        <taxon>Candidatus Methanofastidiosum</taxon>
    </lineage>
</organism>
<feature type="domain" description="PUA" evidence="9">
    <location>
        <begin position="284"/>
        <end position="365"/>
    </location>
</feature>
<evidence type="ECO:0000313" key="10">
    <source>
        <dbReference type="EMBL" id="KYC49659.1"/>
    </source>
</evidence>
<accession>A0A150IXG6</accession>
<comment type="caution">
    <text evidence="10">The sequence shown here is derived from an EMBL/GenBank/DDBJ whole genome shotgun (WGS) entry which is preliminary data.</text>
</comment>
<dbReference type="SMART" id="SM00359">
    <property type="entry name" value="PUA"/>
    <property type="match status" value="1"/>
</dbReference>
<reference evidence="10 11" key="1">
    <citation type="journal article" date="2016" name="ISME J.">
        <title>Chasing the elusive Euryarchaeota class WSA2: genomes reveal a uniquely fastidious methyl-reducing methanogen.</title>
        <authorList>
            <person name="Nobu M.K."/>
            <person name="Narihiro T."/>
            <person name="Kuroda K."/>
            <person name="Mei R."/>
            <person name="Liu W.T."/>
        </authorList>
    </citation>
    <scope>NUCLEOTIDE SEQUENCE [LARGE SCALE GENOMIC DNA]</scope>
    <source>
        <strain evidence="10">U1lsi0528_Bin055</strain>
    </source>
</reference>
<dbReference type="GO" id="GO:0055129">
    <property type="term" value="P:L-proline biosynthetic process"/>
    <property type="evidence" value="ECO:0007669"/>
    <property type="project" value="UniProtKB-UniRule"/>
</dbReference>
<dbReference type="CDD" id="cd04242">
    <property type="entry name" value="AAK_G5K_ProB"/>
    <property type="match status" value="1"/>
</dbReference>
<dbReference type="InterPro" id="IPR041739">
    <property type="entry name" value="G5K_ProB"/>
</dbReference>
<dbReference type="GO" id="GO:0005524">
    <property type="term" value="F:ATP binding"/>
    <property type="evidence" value="ECO:0007669"/>
    <property type="project" value="UniProtKB-KW"/>
</dbReference>
<dbReference type="InterPro" id="IPR005715">
    <property type="entry name" value="Glu_5kinase/COase_Synthase"/>
</dbReference>
<keyword evidence="6 8" id="KW-0418">Kinase</keyword>
<dbReference type="InterPro" id="IPR001048">
    <property type="entry name" value="Asp/Glu/Uridylate_kinase"/>
</dbReference>
<dbReference type="InterPro" id="IPR015947">
    <property type="entry name" value="PUA-like_sf"/>
</dbReference>
<dbReference type="InterPro" id="IPR036974">
    <property type="entry name" value="PUA_sf"/>
</dbReference>
<gene>
    <name evidence="10" type="primary">pyrH_2</name>
    <name evidence="8" type="synonym">proB</name>
    <name evidence="10" type="ORF">AMQ22_01601</name>
</gene>
<comment type="subcellular location">
    <subcellularLocation>
        <location evidence="8">Cytoplasm</location>
    </subcellularLocation>
</comment>
<dbReference type="PROSITE" id="PS00902">
    <property type="entry name" value="GLUTAMATE_5_KINASE"/>
    <property type="match status" value="1"/>
</dbReference>
<dbReference type="InterPro" id="IPR036393">
    <property type="entry name" value="AceGlu_kinase-like_sf"/>
</dbReference>
<dbReference type="PIRSF" id="PIRSF000729">
    <property type="entry name" value="GK"/>
    <property type="match status" value="1"/>
</dbReference>
<dbReference type="PANTHER" id="PTHR43654">
    <property type="entry name" value="GLUTAMATE 5-KINASE"/>
    <property type="match status" value="1"/>
</dbReference>
<evidence type="ECO:0000256" key="8">
    <source>
        <dbReference type="HAMAP-Rule" id="MF_00456"/>
    </source>
</evidence>
<keyword evidence="3 8" id="KW-0641">Proline biosynthesis</keyword>
<evidence type="ECO:0000256" key="5">
    <source>
        <dbReference type="ARBA" id="ARBA00022741"/>
    </source>
</evidence>
<keyword evidence="1 8" id="KW-0963">Cytoplasm</keyword>
<dbReference type="InterPro" id="IPR002478">
    <property type="entry name" value="PUA"/>
</dbReference>
<keyword evidence="4 8" id="KW-0808">Transferase</keyword>
<evidence type="ECO:0000259" key="9">
    <source>
        <dbReference type="SMART" id="SM00359"/>
    </source>
</evidence>
<keyword evidence="7 8" id="KW-0067">ATP-binding</keyword>
<keyword evidence="2 8" id="KW-0028">Amino-acid biosynthesis</keyword>
<dbReference type="SUPFAM" id="SSF88697">
    <property type="entry name" value="PUA domain-like"/>
    <property type="match status" value="1"/>
</dbReference>
<dbReference type="NCBIfam" id="TIGR01027">
    <property type="entry name" value="proB"/>
    <property type="match status" value="1"/>
</dbReference>
<evidence type="ECO:0000256" key="2">
    <source>
        <dbReference type="ARBA" id="ARBA00022605"/>
    </source>
</evidence>
<comment type="function">
    <text evidence="8">Catalyzes the transfer of a phosphate group to glutamate to form L-glutamate 5-phosphate.</text>
</comment>
<evidence type="ECO:0000256" key="3">
    <source>
        <dbReference type="ARBA" id="ARBA00022650"/>
    </source>
</evidence>
<dbReference type="Pfam" id="PF00696">
    <property type="entry name" value="AA_kinase"/>
    <property type="match status" value="1"/>
</dbReference>
<evidence type="ECO:0000256" key="4">
    <source>
        <dbReference type="ARBA" id="ARBA00022679"/>
    </source>
</evidence>